<dbReference type="AlphaFoldDB" id="A0A6J4KBS4"/>
<protein>
    <submittedName>
        <fullName evidence="2">Uncharacterized protein</fullName>
    </submittedName>
</protein>
<proteinExistence type="predicted"/>
<accession>A0A6J4KBS4</accession>
<dbReference type="EMBL" id="CADCTV010000100">
    <property type="protein sequence ID" value="CAA9300530.1"/>
    <property type="molecule type" value="Genomic_DNA"/>
</dbReference>
<feature type="compositionally biased region" description="Polar residues" evidence="1">
    <location>
        <begin position="16"/>
        <end position="26"/>
    </location>
</feature>
<evidence type="ECO:0000313" key="2">
    <source>
        <dbReference type="EMBL" id="CAA9300530.1"/>
    </source>
</evidence>
<name>A0A6J4KBS4_9BACT</name>
<feature type="non-terminal residue" evidence="2">
    <location>
        <position position="26"/>
    </location>
</feature>
<feature type="region of interest" description="Disordered" evidence="1">
    <location>
        <begin position="1"/>
        <end position="26"/>
    </location>
</feature>
<organism evidence="2">
    <name type="scientific">uncultured Gemmatimonadota bacterium</name>
    <dbReference type="NCBI Taxonomy" id="203437"/>
    <lineage>
        <taxon>Bacteria</taxon>
        <taxon>Pseudomonadati</taxon>
        <taxon>Gemmatimonadota</taxon>
        <taxon>environmental samples</taxon>
    </lineage>
</organism>
<evidence type="ECO:0000256" key="1">
    <source>
        <dbReference type="SAM" id="MobiDB-lite"/>
    </source>
</evidence>
<reference evidence="2" key="1">
    <citation type="submission" date="2020-02" db="EMBL/GenBank/DDBJ databases">
        <authorList>
            <person name="Meier V. D."/>
        </authorList>
    </citation>
    <scope>NUCLEOTIDE SEQUENCE</scope>
    <source>
        <strain evidence="2">AVDCRST_MAG89</strain>
    </source>
</reference>
<sequence>MADLLSHAAPHVPGTGSFTLTKTQAD</sequence>
<gene>
    <name evidence="2" type="ORF">AVDCRST_MAG89-437</name>
</gene>